<organism evidence="1 2">
    <name type="scientific">Vibrio splendidus</name>
    <dbReference type="NCBI Taxonomy" id="29497"/>
    <lineage>
        <taxon>Bacteria</taxon>
        <taxon>Pseudomonadati</taxon>
        <taxon>Pseudomonadota</taxon>
        <taxon>Gammaproteobacteria</taxon>
        <taxon>Vibrionales</taxon>
        <taxon>Vibrionaceae</taxon>
        <taxon>Vibrio</taxon>
    </lineage>
</organism>
<dbReference type="EMBL" id="PIFK01000003">
    <property type="protein sequence ID" value="PTP39381.1"/>
    <property type="molecule type" value="Genomic_DNA"/>
</dbReference>
<dbReference type="Proteomes" id="UP000244197">
    <property type="component" value="Unassembled WGS sequence"/>
</dbReference>
<evidence type="ECO:0000313" key="1">
    <source>
        <dbReference type="EMBL" id="PTP39381.1"/>
    </source>
</evidence>
<evidence type="ECO:0000313" key="2">
    <source>
        <dbReference type="Proteomes" id="UP000244197"/>
    </source>
</evidence>
<dbReference type="AlphaFoldDB" id="A0A2T5F0W6"/>
<accession>A0A2T5F0W6</accession>
<name>A0A2T5F0W6_VIBSP</name>
<gene>
    <name evidence="1" type="ORF">CWO07_02100</name>
</gene>
<protein>
    <recommendedName>
        <fullName evidence="3">Initiator Rep protein domain-containing protein</fullName>
    </recommendedName>
</protein>
<comment type="caution">
    <text evidence="1">The sequence shown here is derived from an EMBL/GenBank/DDBJ whole genome shotgun (WGS) entry which is preliminary data.</text>
</comment>
<proteinExistence type="predicted"/>
<evidence type="ECO:0008006" key="3">
    <source>
        <dbReference type="Google" id="ProtNLM"/>
    </source>
</evidence>
<reference evidence="1 2" key="1">
    <citation type="submission" date="2017-11" db="EMBL/GenBank/DDBJ databases">
        <title>Population delineation of vibrios coincides with oyster pathogenicity.</title>
        <authorList>
            <person name="Bruto M."/>
            <person name="Labreuche Y."/>
            <person name="James A."/>
            <person name="Piel D."/>
            <person name="Chenivesse S."/>
            <person name="Petton B."/>
            <person name="Polz M.F."/>
            <person name="Le Roux F."/>
        </authorList>
    </citation>
    <scope>NUCLEOTIDE SEQUENCE [LARGE SCALE GENOMIC DNA]</scope>
    <source>
        <strain evidence="1 2">FF_144</strain>
    </source>
</reference>
<dbReference type="RefSeq" id="WP_108187177.1">
    <property type="nucleotide sequence ID" value="NZ_PIFK01000003.1"/>
</dbReference>
<sequence length="275" mass="32362">MSITKENKYLFLPFQILTTNYESNTFFDYVVFDDFKATKIAFYILQKAQSKGNYLKNGKDIDIDFNLSDLKKFYGFSSTTNEKLKDIIESLIEHKFFLYVNVSNKIVTCTIAKELLIRTKKQNRDVRISLDDIKSDRCHKVMFFRLNARYFNGDARINRSFIFKLFRLKADTKTDRKNRKKDIKNLLVNNGLFKEYQDYHFMIEDSEYSKEVEKTERLQDNVATSETDTNYAPERETEAVHQSTEVVSLVTPESSGFGGFTEYYNIIDKMKVGEK</sequence>